<dbReference type="InterPro" id="IPR027791">
    <property type="entry name" value="Galactosyl_T_C"/>
</dbReference>
<evidence type="ECO:0000256" key="1">
    <source>
        <dbReference type="ARBA" id="ARBA00022679"/>
    </source>
</evidence>
<dbReference type="AlphaFoldDB" id="A0A2S8F7M7"/>
<feature type="domain" description="Glycosyltransferase 2-like" evidence="2">
    <location>
        <begin position="34"/>
        <end position="160"/>
    </location>
</feature>
<comment type="caution">
    <text evidence="4">The sequence shown here is derived from an EMBL/GenBank/DDBJ whole genome shotgun (WGS) entry which is preliminary data.</text>
</comment>
<dbReference type="EMBL" id="PUIB01000025">
    <property type="protein sequence ID" value="PQO28155.1"/>
    <property type="molecule type" value="Genomic_DNA"/>
</dbReference>
<dbReference type="Proteomes" id="UP000239388">
    <property type="component" value="Unassembled WGS sequence"/>
</dbReference>
<feature type="domain" description="Galactosyltransferase C-terminal" evidence="3">
    <location>
        <begin position="204"/>
        <end position="255"/>
    </location>
</feature>
<dbReference type="PANTHER" id="PTHR43685">
    <property type="entry name" value="GLYCOSYLTRANSFERASE"/>
    <property type="match status" value="1"/>
</dbReference>
<gene>
    <name evidence="4" type="ORF">C5Y98_24945</name>
</gene>
<protein>
    <recommendedName>
        <fullName evidence="6">Glycosyltransferase</fullName>
    </recommendedName>
</protein>
<dbReference type="Pfam" id="PF02709">
    <property type="entry name" value="Glyco_transf_7C"/>
    <property type="match status" value="1"/>
</dbReference>
<dbReference type="SUPFAM" id="SSF53448">
    <property type="entry name" value="Nucleotide-diphospho-sugar transferases"/>
    <property type="match status" value="1"/>
</dbReference>
<name>A0A2S8F7M7_9BACT</name>
<evidence type="ECO:0000259" key="3">
    <source>
        <dbReference type="Pfam" id="PF02709"/>
    </source>
</evidence>
<dbReference type="InterPro" id="IPR050834">
    <property type="entry name" value="Glycosyltransf_2"/>
</dbReference>
<dbReference type="InterPro" id="IPR001173">
    <property type="entry name" value="Glyco_trans_2-like"/>
</dbReference>
<proteinExistence type="predicted"/>
<dbReference type="Gene3D" id="3.90.550.10">
    <property type="entry name" value="Spore Coat Polysaccharide Biosynthesis Protein SpsA, Chain A"/>
    <property type="match status" value="1"/>
</dbReference>
<dbReference type="Pfam" id="PF00535">
    <property type="entry name" value="Glycos_transf_2"/>
    <property type="match status" value="1"/>
</dbReference>
<reference evidence="4 5" key="1">
    <citation type="submission" date="2018-02" db="EMBL/GenBank/DDBJ databases">
        <title>Comparative genomes isolates from brazilian mangrove.</title>
        <authorList>
            <person name="Araujo J.E."/>
            <person name="Taketani R.G."/>
            <person name="Silva M.C.P."/>
            <person name="Loureco M.V."/>
            <person name="Andreote F.D."/>
        </authorList>
    </citation>
    <scope>NUCLEOTIDE SEQUENCE [LARGE SCALE GENOMIC DNA]</scope>
    <source>
        <strain evidence="4 5">NAP PRIS-MGV</strain>
    </source>
</reference>
<evidence type="ECO:0008006" key="6">
    <source>
        <dbReference type="Google" id="ProtNLM"/>
    </source>
</evidence>
<evidence type="ECO:0000313" key="5">
    <source>
        <dbReference type="Proteomes" id="UP000239388"/>
    </source>
</evidence>
<evidence type="ECO:0000259" key="2">
    <source>
        <dbReference type="Pfam" id="PF00535"/>
    </source>
</evidence>
<organism evidence="4 5">
    <name type="scientific">Blastopirellula marina</name>
    <dbReference type="NCBI Taxonomy" id="124"/>
    <lineage>
        <taxon>Bacteria</taxon>
        <taxon>Pseudomonadati</taxon>
        <taxon>Planctomycetota</taxon>
        <taxon>Planctomycetia</taxon>
        <taxon>Pirellulales</taxon>
        <taxon>Pirellulaceae</taxon>
        <taxon>Blastopirellula</taxon>
    </lineage>
</organism>
<accession>A0A2S8F7M7</accession>
<keyword evidence="1" id="KW-0808">Transferase</keyword>
<dbReference type="GO" id="GO:0016740">
    <property type="term" value="F:transferase activity"/>
    <property type="evidence" value="ECO:0007669"/>
    <property type="project" value="UniProtKB-KW"/>
</dbReference>
<sequence length="350" mass="39089">MSQRKVVFGQRGSFSRPPYSKTPAEILMTSAEVSIVVTTFERPNHLRNCLRSLENQDYNPRCYEVIVADDGSRGSETEGCVAEFATHWPGRTLFLTQPKKGFRLATCRNKAAAVSSGRIVIFLDGDCVVPPQFVRAMVDELRPRTVVAGDCYRLTQEATESIDLPRIDTWDIEQVISHKESKRLRRKAFRARIYSLLSVPMRPRLTGCAFACHREDLLSVNGFDENFVGWGFEDRDIQRRFLLNGIRTRTVLHRVKAIHLWHPFDPTFSRNGEGTANRTYYEQGPVTPYCQRGMSQYLDGSVACQIFDRPLLSDVTGLAAQAANSTHAVRAGAAVAAADLPASSLSVSVG</sequence>
<evidence type="ECO:0000313" key="4">
    <source>
        <dbReference type="EMBL" id="PQO28155.1"/>
    </source>
</evidence>
<dbReference type="InterPro" id="IPR029044">
    <property type="entry name" value="Nucleotide-diphossugar_trans"/>
</dbReference>
<dbReference type="PANTHER" id="PTHR43685:SF3">
    <property type="entry name" value="SLR2126 PROTEIN"/>
    <property type="match status" value="1"/>
</dbReference>